<reference evidence="9 10" key="1">
    <citation type="submission" date="2020-08" db="EMBL/GenBank/DDBJ databases">
        <title>Genomic Encyclopedia of Type Strains, Phase III (KMG-III): the genomes of soil and plant-associated and newly described type strains.</title>
        <authorList>
            <person name="Whitman W."/>
        </authorList>
    </citation>
    <scope>NUCLEOTIDE SEQUENCE [LARGE SCALE GENOMIC DNA]</scope>
    <source>
        <strain evidence="9 10">CECT 3273</strain>
    </source>
</reference>
<gene>
    <name evidence="9" type="ORF">FHS37_002615</name>
</gene>
<evidence type="ECO:0000313" key="9">
    <source>
        <dbReference type="EMBL" id="MBB4898557.1"/>
    </source>
</evidence>
<keyword evidence="3 7" id="KW-0812">Transmembrane</keyword>
<dbReference type="InterPro" id="IPR036259">
    <property type="entry name" value="MFS_trans_sf"/>
</dbReference>
<dbReference type="PANTHER" id="PTHR23513">
    <property type="entry name" value="INTEGRAL MEMBRANE EFFLUX PROTEIN-RELATED"/>
    <property type="match status" value="1"/>
</dbReference>
<comment type="caution">
    <text evidence="9">The sequence shown here is derived from an EMBL/GenBank/DDBJ whole genome shotgun (WGS) entry which is preliminary data.</text>
</comment>
<feature type="transmembrane region" description="Helical" evidence="7">
    <location>
        <begin position="103"/>
        <end position="123"/>
    </location>
</feature>
<evidence type="ECO:0000256" key="7">
    <source>
        <dbReference type="SAM" id="Phobius"/>
    </source>
</evidence>
<protein>
    <submittedName>
        <fullName evidence="9">MFS family permease</fullName>
    </submittedName>
</protein>
<evidence type="ECO:0000313" key="10">
    <source>
        <dbReference type="Proteomes" id="UP000579523"/>
    </source>
</evidence>
<feature type="transmembrane region" description="Helical" evidence="7">
    <location>
        <begin position="397"/>
        <end position="418"/>
    </location>
</feature>
<name>A0A7W7LYA0_9ACTN</name>
<keyword evidence="4 7" id="KW-1133">Transmembrane helix</keyword>
<dbReference type="CDD" id="cd06173">
    <property type="entry name" value="MFS_MefA_like"/>
    <property type="match status" value="1"/>
</dbReference>
<feature type="region of interest" description="Disordered" evidence="6">
    <location>
        <begin position="1"/>
        <end position="29"/>
    </location>
</feature>
<evidence type="ECO:0000256" key="5">
    <source>
        <dbReference type="ARBA" id="ARBA00023136"/>
    </source>
</evidence>
<feature type="domain" description="Major facilitator superfamily (MFS) profile" evidence="8">
    <location>
        <begin position="37"/>
        <end position="426"/>
    </location>
</feature>
<dbReference type="EMBL" id="JACHJI010000004">
    <property type="protein sequence ID" value="MBB4898557.1"/>
    <property type="molecule type" value="Genomic_DNA"/>
</dbReference>
<organism evidence="9 10">
    <name type="scientific">Streptomyces griseomycini</name>
    <dbReference type="NCBI Taxonomy" id="66895"/>
    <lineage>
        <taxon>Bacteria</taxon>
        <taxon>Bacillati</taxon>
        <taxon>Actinomycetota</taxon>
        <taxon>Actinomycetes</taxon>
        <taxon>Kitasatosporales</taxon>
        <taxon>Streptomycetaceae</taxon>
        <taxon>Streptomyces</taxon>
    </lineage>
</organism>
<evidence type="ECO:0000256" key="4">
    <source>
        <dbReference type="ARBA" id="ARBA00022989"/>
    </source>
</evidence>
<keyword evidence="10" id="KW-1185">Reference proteome</keyword>
<dbReference type="InterPro" id="IPR011701">
    <property type="entry name" value="MFS"/>
</dbReference>
<feature type="transmembrane region" description="Helical" evidence="7">
    <location>
        <begin position="248"/>
        <end position="274"/>
    </location>
</feature>
<dbReference type="PROSITE" id="PS50850">
    <property type="entry name" value="MFS"/>
    <property type="match status" value="1"/>
</dbReference>
<keyword evidence="2" id="KW-1003">Cell membrane</keyword>
<feature type="transmembrane region" description="Helical" evidence="7">
    <location>
        <begin position="280"/>
        <end position="302"/>
    </location>
</feature>
<keyword evidence="5 7" id="KW-0472">Membrane</keyword>
<feature type="region of interest" description="Disordered" evidence="6">
    <location>
        <begin position="441"/>
        <end position="485"/>
    </location>
</feature>
<dbReference type="Pfam" id="PF07690">
    <property type="entry name" value="MFS_1"/>
    <property type="match status" value="1"/>
</dbReference>
<proteinExistence type="predicted"/>
<evidence type="ECO:0000256" key="1">
    <source>
        <dbReference type="ARBA" id="ARBA00004651"/>
    </source>
</evidence>
<evidence type="ECO:0000256" key="3">
    <source>
        <dbReference type="ARBA" id="ARBA00022692"/>
    </source>
</evidence>
<evidence type="ECO:0000256" key="2">
    <source>
        <dbReference type="ARBA" id="ARBA00022475"/>
    </source>
</evidence>
<dbReference type="AlphaFoldDB" id="A0A7W7LYA0"/>
<sequence>MVRSRPEGTGQTTEEAGRTAEGAGKAGRPPSLWRDRDYVVWWSGEGLSSLGNSVSTLAFPLLMLHATGSAAQAGTITMLHMLGRLGTLVLGGALSDRVSRRALLSLAALVEALSMGAVAWLVYRGDPPVLGLDALALVSGLAAGLRSGVTSPVLRRIVPKERIADATAQGMGRDMLAQLLGAPLGGLLYSVARWVPFLFDAVSFLFITLGSLLIRRPLGPDRRGDGEGRPGLVADVKDGLRVIRRSDYLVFTLFWGAVLNAVAQGFMLLFVVIVQHRGGGPTTIGAVTSLAVAGGVIGAVAGPWLMRRIGARRVLLLSAWLFAASFAATAVVPRPWQIGLVMMIGMTSMVPMNVVTESYEVRLVPDAYLGRVTATGQFGFQAVQWTGPLVAGVLADALGVESAVLVLAAAMAVLALVLHLARRRLAVLDVPLEEVRELPAPAAAHEAAAEEGGAGDVTGRSAGQDAERGPGQDAVLTEPSKGRAG</sequence>
<evidence type="ECO:0000259" key="8">
    <source>
        <dbReference type="PROSITE" id="PS50850"/>
    </source>
</evidence>
<feature type="transmembrane region" description="Helical" evidence="7">
    <location>
        <begin position="197"/>
        <end position="214"/>
    </location>
</feature>
<accession>A0A7W7LYA0</accession>
<dbReference type="InterPro" id="IPR020846">
    <property type="entry name" value="MFS_dom"/>
</dbReference>
<feature type="transmembrane region" description="Helical" evidence="7">
    <location>
        <begin position="314"/>
        <end position="332"/>
    </location>
</feature>
<dbReference type="RefSeq" id="WP_184820454.1">
    <property type="nucleotide sequence ID" value="NZ_BMTI01000010.1"/>
</dbReference>
<evidence type="ECO:0000256" key="6">
    <source>
        <dbReference type="SAM" id="MobiDB-lite"/>
    </source>
</evidence>
<dbReference type="Proteomes" id="UP000579523">
    <property type="component" value="Unassembled WGS sequence"/>
</dbReference>
<dbReference type="PANTHER" id="PTHR23513:SF11">
    <property type="entry name" value="STAPHYLOFERRIN A TRANSPORTER"/>
    <property type="match status" value="1"/>
</dbReference>
<comment type="subcellular location">
    <subcellularLocation>
        <location evidence="1">Cell membrane</location>
        <topology evidence="1">Multi-pass membrane protein</topology>
    </subcellularLocation>
</comment>
<dbReference type="SUPFAM" id="SSF103473">
    <property type="entry name" value="MFS general substrate transporter"/>
    <property type="match status" value="1"/>
</dbReference>
<dbReference type="Gene3D" id="1.20.1250.20">
    <property type="entry name" value="MFS general substrate transporter like domains"/>
    <property type="match status" value="2"/>
</dbReference>
<dbReference type="GO" id="GO:0022857">
    <property type="term" value="F:transmembrane transporter activity"/>
    <property type="evidence" value="ECO:0007669"/>
    <property type="project" value="InterPro"/>
</dbReference>
<dbReference type="GO" id="GO:0005886">
    <property type="term" value="C:plasma membrane"/>
    <property type="evidence" value="ECO:0007669"/>
    <property type="project" value="UniProtKB-SubCell"/>
</dbReference>